<dbReference type="Proteomes" id="UP001172155">
    <property type="component" value="Unassembled WGS sequence"/>
</dbReference>
<feature type="region of interest" description="Disordered" evidence="5">
    <location>
        <begin position="1"/>
        <end position="53"/>
    </location>
</feature>
<proteinExistence type="predicted"/>
<evidence type="ECO:0000256" key="2">
    <source>
        <dbReference type="ARBA" id="ARBA00022692"/>
    </source>
</evidence>
<keyword evidence="8" id="KW-1185">Reference proteome</keyword>
<accession>A0AA40F8J8</accession>
<dbReference type="SUPFAM" id="SSF144083">
    <property type="entry name" value="Magnesium transport protein CorA, transmembrane region"/>
    <property type="match status" value="1"/>
</dbReference>
<dbReference type="EMBL" id="JAUKUD010000001">
    <property type="protein sequence ID" value="KAK0753085.1"/>
    <property type="molecule type" value="Genomic_DNA"/>
</dbReference>
<organism evidence="7 8">
    <name type="scientific">Schizothecium vesticola</name>
    <dbReference type="NCBI Taxonomy" id="314040"/>
    <lineage>
        <taxon>Eukaryota</taxon>
        <taxon>Fungi</taxon>
        <taxon>Dikarya</taxon>
        <taxon>Ascomycota</taxon>
        <taxon>Pezizomycotina</taxon>
        <taxon>Sordariomycetes</taxon>
        <taxon>Sordariomycetidae</taxon>
        <taxon>Sordariales</taxon>
        <taxon>Schizotheciaceae</taxon>
        <taxon>Schizothecium</taxon>
    </lineage>
</organism>
<comment type="caution">
    <text evidence="7">The sequence shown here is derived from an EMBL/GenBank/DDBJ whole genome shotgun (WGS) entry which is preliminary data.</text>
</comment>
<evidence type="ECO:0000256" key="6">
    <source>
        <dbReference type="SAM" id="Phobius"/>
    </source>
</evidence>
<evidence type="ECO:0000256" key="4">
    <source>
        <dbReference type="ARBA" id="ARBA00023136"/>
    </source>
</evidence>
<gene>
    <name evidence="7" type="ORF">B0T18DRAFT_441791</name>
</gene>
<keyword evidence="2 6" id="KW-0812">Transmembrane</keyword>
<comment type="subcellular location">
    <subcellularLocation>
        <location evidence="1">Membrane</location>
        <topology evidence="1">Multi-pass membrane protein</topology>
    </subcellularLocation>
</comment>
<evidence type="ECO:0000313" key="8">
    <source>
        <dbReference type="Proteomes" id="UP001172155"/>
    </source>
</evidence>
<evidence type="ECO:0000313" key="7">
    <source>
        <dbReference type="EMBL" id="KAK0753085.1"/>
    </source>
</evidence>
<evidence type="ECO:0000256" key="1">
    <source>
        <dbReference type="ARBA" id="ARBA00004141"/>
    </source>
</evidence>
<keyword evidence="3 6" id="KW-1133">Transmembrane helix</keyword>
<keyword evidence="4 6" id="KW-0472">Membrane</keyword>
<dbReference type="GO" id="GO:0046873">
    <property type="term" value="F:metal ion transmembrane transporter activity"/>
    <property type="evidence" value="ECO:0007669"/>
    <property type="project" value="InterPro"/>
</dbReference>
<feature type="transmembrane region" description="Helical" evidence="6">
    <location>
        <begin position="651"/>
        <end position="668"/>
    </location>
</feature>
<feature type="transmembrane region" description="Helical" evidence="6">
    <location>
        <begin position="617"/>
        <end position="639"/>
    </location>
</feature>
<evidence type="ECO:0000256" key="5">
    <source>
        <dbReference type="SAM" id="MobiDB-lite"/>
    </source>
</evidence>
<feature type="compositionally biased region" description="Polar residues" evidence="5">
    <location>
        <begin position="21"/>
        <end position="32"/>
    </location>
</feature>
<protein>
    <submittedName>
        <fullName evidence="7">Uncharacterized protein</fullName>
    </submittedName>
</protein>
<reference evidence="7" key="1">
    <citation type="submission" date="2023-06" db="EMBL/GenBank/DDBJ databases">
        <title>Genome-scale phylogeny and comparative genomics of the fungal order Sordariales.</title>
        <authorList>
            <consortium name="Lawrence Berkeley National Laboratory"/>
            <person name="Hensen N."/>
            <person name="Bonometti L."/>
            <person name="Westerberg I."/>
            <person name="Brannstrom I.O."/>
            <person name="Guillou S."/>
            <person name="Cros-Aarteil S."/>
            <person name="Calhoun S."/>
            <person name="Haridas S."/>
            <person name="Kuo A."/>
            <person name="Mondo S."/>
            <person name="Pangilinan J."/>
            <person name="Riley R."/>
            <person name="LaButti K."/>
            <person name="Andreopoulos B."/>
            <person name="Lipzen A."/>
            <person name="Chen C."/>
            <person name="Yanf M."/>
            <person name="Daum C."/>
            <person name="Ng V."/>
            <person name="Clum A."/>
            <person name="Steindorff A."/>
            <person name="Ohm R."/>
            <person name="Martin F."/>
            <person name="Silar P."/>
            <person name="Natvig D."/>
            <person name="Lalanne C."/>
            <person name="Gautier V."/>
            <person name="Ament-velasquez S.L."/>
            <person name="Kruys A."/>
            <person name="Hutchinson M.I."/>
            <person name="Powell A.J."/>
            <person name="Barry K."/>
            <person name="Miller A.N."/>
            <person name="Grigoriev I.V."/>
            <person name="Debuchy R."/>
            <person name="Gladieux P."/>
            <person name="Thoren M.H."/>
            <person name="Johannesson H."/>
        </authorList>
    </citation>
    <scope>NUCLEOTIDE SEQUENCE</scope>
    <source>
        <strain evidence="7">SMH3187-1</strain>
    </source>
</reference>
<sequence length="715" mass="79404">MSRTNTQGNDLAGWLEHVETGSITRPSTSPTDKNAAASAEEPGGGPPNPRPRQELDYIAAFKSRKHLMPHWRNVLEEPRKEAAGEITILALTGPSGASTVQSTQTLAGIGLEPTSLEAAWKSVAGARRAVIVTDLSKTIINSLGATFNLSPEILEEHLVRSGYTATSYEDPDPNTWPTRFLPKQCASLRWYGLVLRHDVQPRDAHSRHLLIQDKLKWHEPLKFRKRDLHIRNNIFRREWPLSSMYRPPKRRLAWDETAEGLVDFEEGDDFENEYLGLGKDPSIVAWEERVTFCWGQDGRDRVPILLLDPAPVMDLEISAGLGADTWPVRPFSKRLAPRGPPPAQQLTGDPATLEPMTSYTTQPEERETSSVVIDWIRRIMEDAVLWRDSSSLDPLILAVFQHVRQDTVVLLGHISDVLDQISSGSLDERMMQEQLGHWRSVLGRLQSELPALAKSLGEFFVFPYPGNNPRDATLPPDLATALRELQADISSTTERCQKSHESLRAEMSLLESKRGIEEAESVSRLTELAFIFIPMTFAASLFSMQVKELADNPPPLYAFIIAALTAVTVSYALRLVQRSTMVAGLLRKWETDIRNERQVTARVIPIRSVVGWLVEKLGVRVLIVIVGSGTTALLLVPLWTRDAMDTSFRGAITAFFLLVIILTVANGMDNFGSTERLAGRGNPGLGRMWRSPDEEGEGAGGTSTDQQGSGSDDHV</sequence>
<dbReference type="Gene3D" id="1.20.58.340">
    <property type="entry name" value="Magnesium transport protein CorA, transmembrane region"/>
    <property type="match status" value="1"/>
</dbReference>
<name>A0AA40F8J8_9PEZI</name>
<dbReference type="GO" id="GO:0016020">
    <property type="term" value="C:membrane"/>
    <property type="evidence" value="ECO:0007669"/>
    <property type="project" value="UniProtKB-SubCell"/>
</dbReference>
<feature type="transmembrane region" description="Helical" evidence="6">
    <location>
        <begin position="556"/>
        <end position="576"/>
    </location>
</feature>
<feature type="compositionally biased region" description="Low complexity" evidence="5">
    <location>
        <begin position="702"/>
        <end position="715"/>
    </location>
</feature>
<feature type="region of interest" description="Disordered" evidence="5">
    <location>
        <begin position="682"/>
        <end position="715"/>
    </location>
</feature>
<evidence type="ECO:0000256" key="3">
    <source>
        <dbReference type="ARBA" id="ARBA00022989"/>
    </source>
</evidence>
<dbReference type="InterPro" id="IPR045863">
    <property type="entry name" value="CorA_TM1_TM2"/>
</dbReference>
<dbReference type="AlphaFoldDB" id="A0AA40F8J8"/>
<dbReference type="Pfam" id="PF01544">
    <property type="entry name" value="CorA"/>
    <property type="match status" value="1"/>
</dbReference>
<dbReference type="InterPro" id="IPR002523">
    <property type="entry name" value="MgTranspt_CorA/ZnTranspt_ZntB"/>
</dbReference>